<evidence type="ECO:0000256" key="1">
    <source>
        <dbReference type="SAM" id="SignalP"/>
    </source>
</evidence>
<dbReference type="AlphaFoldDB" id="A0A5B7F392"/>
<sequence>MEIRRLMATVFTILIPHMSFWSCMKSQNKSDVGITIVKTVALNLLTSIDPS</sequence>
<protein>
    <submittedName>
        <fullName evidence="2">Uncharacterized protein</fullName>
    </submittedName>
</protein>
<dbReference type="Proteomes" id="UP000324222">
    <property type="component" value="Unassembled WGS sequence"/>
</dbReference>
<reference evidence="2 3" key="1">
    <citation type="submission" date="2019-05" db="EMBL/GenBank/DDBJ databases">
        <title>Another draft genome of Portunus trituberculatus and its Hox gene families provides insights of decapod evolution.</title>
        <authorList>
            <person name="Jeong J.-H."/>
            <person name="Song I."/>
            <person name="Kim S."/>
            <person name="Choi T."/>
            <person name="Kim D."/>
            <person name="Ryu S."/>
            <person name="Kim W."/>
        </authorList>
    </citation>
    <scope>NUCLEOTIDE SEQUENCE [LARGE SCALE GENOMIC DNA]</scope>
    <source>
        <tissue evidence="2">Muscle</tissue>
    </source>
</reference>
<accession>A0A5B7F392</accession>
<keyword evidence="1" id="KW-0732">Signal</keyword>
<comment type="caution">
    <text evidence="2">The sequence shown here is derived from an EMBL/GenBank/DDBJ whole genome shotgun (WGS) entry which is preliminary data.</text>
</comment>
<gene>
    <name evidence="2" type="ORF">E2C01_035466</name>
</gene>
<feature type="signal peptide" evidence="1">
    <location>
        <begin position="1"/>
        <end position="21"/>
    </location>
</feature>
<evidence type="ECO:0000313" key="3">
    <source>
        <dbReference type="Proteomes" id="UP000324222"/>
    </source>
</evidence>
<name>A0A5B7F392_PORTR</name>
<keyword evidence="3" id="KW-1185">Reference proteome</keyword>
<evidence type="ECO:0000313" key="2">
    <source>
        <dbReference type="EMBL" id="MPC41860.1"/>
    </source>
</evidence>
<feature type="chain" id="PRO_5022711439" evidence="1">
    <location>
        <begin position="22"/>
        <end position="51"/>
    </location>
</feature>
<organism evidence="2 3">
    <name type="scientific">Portunus trituberculatus</name>
    <name type="common">Swimming crab</name>
    <name type="synonym">Neptunus trituberculatus</name>
    <dbReference type="NCBI Taxonomy" id="210409"/>
    <lineage>
        <taxon>Eukaryota</taxon>
        <taxon>Metazoa</taxon>
        <taxon>Ecdysozoa</taxon>
        <taxon>Arthropoda</taxon>
        <taxon>Crustacea</taxon>
        <taxon>Multicrustacea</taxon>
        <taxon>Malacostraca</taxon>
        <taxon>Eumalacostraca</taxon>
        <taxon>Eucarida</taxon>
        <taxon>Decapoda</taxon>
        <taxon>Pleocyemata</taxon>
        <taxon>Brachyura</taxon>
        <taxon>Eubrachyura</taxon>
        <taxon>Portunoidea</taxon>
        <taxon>Portunidae</taxon>
        <taxon>Portuninae</taxon>
        <taxon>Portunus</taxon>
    </lineage>
</organism>
<proteinExistence type="predicted"/>
<dbReference type="EMBL" id="VSRR010005211">
    <property type="protein sequence ID" value="MPC41860.1"/>
    <property type="molecule type" value="Genomic_DNA"/>
</dbReference>